<comment type="similarity">
    <text evidence="1 5">Belongs to the aldehyde dehydrogenase family.</text>
</comment>
<dbReference type="FunFam" id="3.40.605.10:FF:000007">
    <property type="entry name" value="NAD/NADP-dependent betaine aldehyde dehydrogenase"/>
    <property type="match status" value="1"/>
</dbReference>
<dbReference type="Gene3D" id="3.40.605.10">
    <property type="entry name" value="Aldehyde Dehydrogenase, Chain A, domain 1"/>
    <property type="match status" value="1"/>
</dbReference>
<dbReference type="InterPro" id="IPR016161">
    <property type="entry name" value="Ald_DH/histidinol_DH"/>
</dbReference>
<dbReference type="InterPro" id="IPR015590">
    <property type="entry name" value="Aldehyde_DH_dom"/>
</dbReference>
<dbReference type="SUPFAM" id="SSF53720">
    <property type="entry name" value="ALDH-like"/>
    <property type="match status" value="1"/>
</dbReference>
<name>A0ABD5URQ0_9EURY</name>
<evidence type="ECO:0000256" key="5">
    <source>
        <dbReference type="RuleBase" id="RU003345"/>
    </source>
</evidence>
<dbReference type="InterPro" id="IPR029510">
    <property type="entry name" value="Ald_DH_CS_GLU"/>
</dbReference>
<dbReference type="Pfam" id="PF00171">
    <property type="entry name" value="Aldedh"/>
    <property type="match status" value="1"/>
</dbReference>
<dbReference type="AlphaFoldDB" id="A0ABD5URQ0"/>
<dbReference type="InterPro" id="IPR050740">
    <property type="entry name" value="Aldehyde_DH_Superfamily"/>
</dbReference>
<dbReference type="RefSeq" id="WP_379742005.1">
    <property type="nucleotide sequence ID" value="NZ_JBHSVN010000001.1"/>
</dbReference>
<reference evidence="8 9" key="1">
    <citation type="journal article" date="2019" name="Int. J. Syst. Evol. Microbiol.">
        <title>The Global Catalogue of Microorganisms (GCM) 10K type strain sequencing project: providing services to taxonomists for standard genome sequencing and annotation.</title>
        <authorList>
            <consortium name="The Broad Institute Genomics Platform"/>
            <consortium name="The Broad Institute Genome Sequencing Center for Infectious Disease"/>
            <person name="Wu L."/>
            <person name="Ma J."/>
        </authorList>
    </citation>
    <scope>NUCLEOTIDE SEQUENCE [LARGE SCALE GENOMIC DNA]</scope>
    <source>
        <strain evidence="8 9">SKJ47</strain>
    </source>
</reference>
<dbReference type="InterPro" id="IPR016162">
    <property type="entry name" value="Ald_DH_N"/>
</dbReference>
<dbReference type="Gene3D" id="3.40.309.10">
    <property type="entry name" value="Aldehyde Dehydrogenase, Chain A, domain 2"/>
    <property type="match status" value="1"/>
</dbReference>
<dbReference type="FunFam" id="3.40.309.10:FF:000009">
    <property type="entry name" value="Aldehyde dehydrogenase A"/>
    <property type="match status" value="1"/>
</dbReference>
<evidence type="ECO:0000313" key="9">
    <source>
        <dbReference type="Proteomes" id="UP001596296"/>
    </source>
</evidence>
<protein>
    <submittedName>
        <fullName evidence="8">Aldehyde dehydrogenase</fullName>
        <ecNumber evidence="8">1.2.1.-</ecNumber>
    </submittedName>
</protein>
<feature type="domain" description="Aldehyde dehydrogenase" evidence="7">
    <location>
        <begin position="17"/>
        <end position="479"/>
    </location>
</feature>
<accession>A0ABD5URQ0</accession>
<comment type="caution">
    <text evidence="8">The sequence shown here is derived from an EMBL/GenBank/DDBJ whole genome shotgun (WGS) entry which is preliminary data.</text>
</comment>
<gene>
    <name evidence="8" type="primary">aldA</name>
    <name evidence="8" type="ORF">ACFQE9_06325</name>
</gene>
<dbReference type="PANTHER" id="PTHR43353:SF5">
    <property type="entry name" value="SUCCINATE-SEMIALDEHYDE DEHYDROGENASE, MITOCHONDRIAL"/>
    <property type="match status" value="1"/>
</dbReference>
<dbReference type="GO" id="GO:0016620">
    <property type="term" value="F:oxidoreductase activity, acting on the aldehyde or oxo group of donors, NAD or NADP as acceptor"/>
    <property type="evidence" value="ECO:0007669"/>
    <property type="project" value="UniProtKB-ARBA"/>
</dbReference>
<comment type="subunit">
    <text evidence="2">Homotetramer.</text>
</comment>
<keyword evidence="9" id="KW-1185">Reference proteome</keyword>
<feature type="active site" evidence="4">
    <location>
        <position position="253"/>
    </location>
</feature>
<proteinExistence type="inferred from homology"/>
<dbReference type="InterPro" id="IPR016163">
    <property type="entry name" value="Ald_DH_C"/>
</dbReference>
<evidence type="ECO:0000256" key="2">
    <source>
        <dbReference type="ARBA" id="ARBA00011881"/>
    </source>
</evidence>
<dbReference type="EMBL" id="JBHSXL010000006">
    <property type="protein sequence ID" value="MFC6892224.1"/>
    <property type="molecule type" value="Genomic_DNA"/>
</dbReference>
<organism evidence="8 9">
    <name type="scientific">Halopenitus salinus</name>
    <dbReference type="NCBI Taxonomy" id="1198295"/>
    <lineage>
        <taxon>Archaea</taxon>
        <taxon>Methanobacteriati</taxon>
        <taxon>Methanobacteriota</taxon>
        <taxon>Stenosarchaea group</taxon>
        <taxon>Halobacteria</taxon>
        <taxon>Halobacteriales</taxon>
        <taxon>Haloferacaceae</taxon>
        <taxon>Halopenitus</taxon>
    </lineage>
</organism>
<evidence type="ECO:0000313" key="8">
    <source>
        <dbReference type="EMBL" id="MFC6892224.1"/>
    </source>
</evidence>
<dbReference type="PANTHER" id="PTHR43353">
    <property type="entry name" value="SUCCINATE-SEMIALDEHYDE DEHYDROGENASE, MITOCHONDRIAL"/>
    <property type="match status" value="1"/>
</dbReference>
<evidence type="ECO:0000256" key="6">
    <source>
        <dbReference type="SAM" id="MobiDB-lite"/>
    </source>
</evidence>
<evidence type="ECO:0000256" key="3">
    <source>
        <dbReference type="ARBA" id="ARBA00023002"/>
    </source>
</evidence>
<evidence type="ECO:0000256" key="4">
    <source>
        <dbReference type="PROSITE-ProRule" id="PRU10007"/>
    </source>
</evidence>
<dbReference type="NCBIfam" id="NF007497">
    <property type="entry name" value="PRK10090.1"/>
    <property type="match status" value="1"/>
</dbReference>
<sequence length="484" mass="53007">MSGTYHRTGGHYIDGQWREPSGGSEVDVRDPASEAVIAELPTATSEEVAAAVEAANEAQTEWGRRPAKERGELVREVADVLLDHKDELAELIVEEQGKPRSVAEGEIEASADLAEYMAEWDRRIEGDILPGDVRDESIHLQRQPVGVVAGIIPWNYPIAVFVRKFAPALVAGNALVAKPSELTPVATLRLTELIDEHVDLPDGVFNLVFGAGEAGAQLVQSSDVDMISMTGNVETGKEIMRQAADNLTEVSLELGGKAPAIVWKDADVDEAVEDVLTARITNTGQVCTCAERVYVHSDVREEFERKYVEAAREVTIGDPKDDPDMGPQVSERELEKTAAAVDRAREQGAEVLLGGSAPDDGAFESGYWYEPTVVGGVDQEMDIMQREVFGPVTPIMEVDSLDEAIEYANDSRYGLSAYLFTDDYQVAMRAAEELEFGETYINRTLGESWHGHHIGWNQSGLGGEDGKYGFLKYTQLKTVYHNYA</sequence>
<feature type="region of interest" description="Disordered" evidence="6">
    <location>
        <begin position="1"/>
        <end position="27"/>
    </location>
</feature>
<evidence type="ECO:0000256" key="1">
    <source>
        <dbReference type="ARBA" id="ARBA00009986"/>
    </source>
</evidence>
<dbReference type="Proteomes" id="UP001596296">
    <property type="component" value="Unassembled WGS sequence"/>
</dbReference>
<keyword evidence="3 5" id="KW-0560">Oxidoreductase</keyword>
<evidence type="ECO:0000259" key="7">
    <source>
        <dbReference type="Pfam" id="PF00171"/>
    </source>
</evidence>
<dbReference type="EC" id="1.2.1.-" evidence="8"/>
<dbReference type="PROSITE" id="PS00687">
    <property type="entry name" value="ALDEHYDE_DEHYDR_GLU"/>
    <property type="match status" value="1"/>
</dbReference>